<sequence length="40" mass="4747">MILRRELTERRPQQPTHLVGCFGYISRYGAKQGWIIKKQS</sequence>
<dbReference type="AlphaFoldDB" id="A0A139WLD6"/>
<dbReference type="InParanoid" id="A0A139WLD6"/>
<dbReference type="EMBL" id="KQ971321">
    <property type="protein sequence ID" value="KYB28716.1"/>
    <property type="molecule type" value="Genomic_DNA"/>
</dbReference>
<proteinExistence type="predicted"/>
<evidence type="ECO:0000313" key="1">
    <source>
        <dbReference type="EMBL" id="KYB28716.1"/>
    </source>
</evidence>
<organism evidence="1 2">
    <name type="scientific">Tribolium castaneum</name>
    <name type="common">Red flour beetle</name>
    <dbReference type="NCBI Taxonomy" id="7070"/>
    <lineage>
        <taxon>Eukaryota</taxon>
        <taxon>Metazoa</taxon>
        <taxon>Ecdysozoa</taxon>
        <taxon>Arthropoda</taxon>
        <taxon>Hexapoda</taxon>
        <taxon>Insecta</taxon>
        <taxon>Pterygota</taxon>
        <taxon>Neoptera</taxon>
        <taxon>Endopterygota</taxon>
        <taxon>Coleoptera</taxon>
        <taxon>Polyphaga</taxon>
        <taxon>Cucujiformia</taxon>
        <taxon>Tenebrionidae</taxon>
        <taxon>Tenebrionidae incertae sedis</taxon>
        <taxon>Tribolium</taxon>
    </lineage>
</organism>
<gene>
    <name evidence="1" type="primary">AUGUSTUS-3.0.2_32422</name>
    <name evidence="1" type="ORF">TcasGA2_TC032422</name>
</gene>
<protein>
    <submittedName>
        <fullName evidence="1">Uncharacterized protein</fullName>
    </submittedName>
</protein>
<name>A0A139WLD6_TRICA</name>
<keyword evidence="2" id="KW-1185">Reference proteome</keyword>
<reference evidence="1 2" key="1">
    <citation type="journal article" date="2008" name="Nature">
        <title>The genome of the model beetle and pest Tribolium castaneum.</title>
        <authorList>
            <consortium name="Tribolium Genome Sequencing Consortium"/>
            <person name="Richards S."/>
            <person name="Gibbs R.A."/>
            <person name="Weinstock G.M."/>
            <person name="Brown S.J."/>
            <person name="Denell R."/>
            <person name="Beeman R.W."/>
            <person name="Gibbs R."/>
            <person name="Beeman R.W."/>
            <person name="Brown S.J."/>
            <person name="Bucher G."/>
            <person name="Friedrich M."/>
            <person name="Grimmelikhuijzen C.J."/>
            <person name="Klingler M."/>
            <person name="Lorenzen M."/>
            <person name="Richards S."/>
            <person name="Roth S."/>
            <person name="Schroder R."/>
            <person name="Tautz D."/>
            <person name="Zdobnov E.M."/>
            <person name="Muzny D."/>
            <person name="Gibbs R.A."/>
            <person name="Weinstock G.M."/>
            <person name="Attaway T."/>
            <person name="Bell S."/>
            <person name="Buhay C.J."/>
            <person name="Chandrabose M.N."/>
            <person name="Chavez D."/>
            <person name="Clerk-Blankenburg K.P."/>
            <person name="Cree A."/>
            <person name="Dao M."/>
            <person name="Davis C."/>
            <person name="Chacko J."/>
            <person name="Dinh H."/>
            <person name="Dugan-Rocha S."/>
            <person name="Fowler G."/>
            <person name="Garner T.T."/>
            <person name="Garnes J."/>
            <person name="Gnirke A."/>
            <person name="Hawes A."/>
            <person name="Hernandez J."/>
            <person name="Hines S."/>
            <person name="Holder M."/>
            <person name="Hume J."/>
            <person name="Jhangiani S.N."/>
            <person name="Joshi V."/>
            <person name="Khan Z.M."/>
            <person name="Jackson L."/>
            <person name="Kovar C."/>
            <person name="Kowis A."/>
            <person name="Lee S."/>
            <person name="Lewis L.R."/>
            <person name="Margolis J."/>
            <person name="Morgan M."/>
            <person name="Nazareth L.V."/>
            <person name="Nguyen N."/>
            <person name="Okwuonu G."/>
            <person name="Parker D."/>
            <person name="Richards S."/>
            <person name="Ruiz S.J."/>
            <person name="Santibanez J."/>
            <person name="Savard J."/>
            <person name="Scherer S.E."/>
            <person name="Schneider B."/>
            <person name="Sodergren E."/>
            <person name="Tautz D."/>
            <person name="Vattahil S."/>
            <person name="Villasana D."/>
            <person name="White C.S."/>
            <person name="Wright R."/>
            <person name="Park Y."/>
            <person name="Beeman R.W."/>
            <person name="Lord J."/>
            <person name="Oppert B."/>
            <person name="Lorenzen M."/>
            <person name="Brown S."/>
            <person name="Wang L."/>
            <person name="Savard J."/>
            <person name="Tautz D."/>
            <person name="Richards S."/>
            <person name="Weinstock G."/>
            <person name="Gibbs R.A."/>
            <person name="Liu Y."/>
            <person name="Worley K."/>
            <person name="Weinstock G."/>
            <person name="Elsik C.G."/>
            <person name="Reese J.T."/>
            <person name="Elhaik E."/>
            <person name="Landan G."/>
            <person name="Graur D."/>
            <person name="Arensburger P."/>
            <person name="Atkinson P."/>
            <person name="Beeman R.W."/>
            <person name="Beidler J."/>
            <person name="Brown S.J."/>
            <person name="Demuth J.P."/>
            <person name="Drury D.W."/>
            <person name="Du Y.Z."/>
            <person name="Fujiwara H."/>
            <person name="Lorenzen M."/>
            <person name="Maselli V."/>
            <person name="Osanai M."/>
            <person name="Park Y."/>
            <person name="Robertson H.M."/>
            <person name="Tu Z."/>
            <person name="Wang J.J."/>
            <person name="Wang S."/>
            <person name="Richards S."/>
            <person name="Song H."/>
            <person name="Zhang L."/>
            <person name="Sodergren E."/>
            <person name="Werner D."/>
            <person name="Stanke M."/>
            <person name="Morgenstern B."/>
            <person name="Solovyev V."/>
            <person name="Kosarev P."/>
            <person name="Brown G."/>
            <person name="Chen H.C."/>
            <person name="Ermolaeva O."/>
            <person name="Hlavina W."/>
            <person name="Kapustin Y."/>
            <person name="Kiryutin B."/>
            <person name="Kitts P."/>
            <person name="Maglott D."/>
            <person name="Pruitt K."/>
            <person name="Sapojnikov V."/>
            <person name="Souvorov A."/>
            <person name="Mackey A.J."/>
            <person name="Waterhouse R.M."/>
            <person name="Wyder S."/>
            <person name="Zdobnov E.M."/>
            <person name="Zdobnov E.M."/>
            <person name="Wyder S."/>
            <person name="Kriventseva E.V."/>
            <person name="Kadowaki T."/>
            <person name="Bork P."/>
            <person name="Aranda M."/>
            <person name="Bao R."/>
            <person name="Beermann A."/>
            <person name="Berns N."/>
            <person name="Bolognesi R."/>
            <person name="Bonneton F."/>
            <person name="Bopp D."/>
            <person name="Brown S.J."/>
            <person name="Bucher G."/>
            <person name="Butts T."/>
            <person name="Chaumot A."/>
            <person name="Denell R.E."/>
            <person name="Ferrier D.E."/>
            <person name="Friedrich M."/>
            <person name="Gordon C.M."/>
            <person name="Jindra M."/>
            <person name="Klingler M."/>
            <person name="Lan Q."/>
            <person name="Lattorff H.M."/>
            <person name="Laudet V."/>
            <person name="von Levetsow C."/>
            <person name="Liu Z."/>
            <person name="Lutz R."/>
            <person name="Lynch J.A."/>
            <person name="da Fonseca R.N."/>
            <person name="Posnien N."/>
            <person name="Reuter R."/>
            <person name="Roth S."/>
            <person name="Savard J."/>
            <person name="Schinko J.B."/>
            <person name="Schmitt C."/>
            <person name="Schoppmeier M."/>
            <person name="Schroder R."/>
            <person name="Shippy T.D."/>
            <person name="Simonnet F."/>
            <person name="Marques-Souza H."/>
            <person name="Tautz D."/>
            <person name="Tomoyasu Y."/>
            <person name="Trauner J."/>
            <person name="Van der Zee M."/>
            <person name="Vervoort M."/>
            <person name="Wittkopp N."/>
            <person name="Wimmer E.A."/>
            <person name="Yang X."/>
            <person name="Jones A.K."/>
            <person name="Sattelle D.B."/>
            <person name="Ebert P.R."/>
            <person name="Nelson D."/>
            <person name="Scott J.G."/>
            <person name="Beeman R.W."/>
            <person name="Muthukrishnan S."/>
            <person name="Kramer K.J."/>
            <person name="Arakane Y."/>
            <person name="Beeman R.W."/>
            <person name="Zhu Q."/>
            <person name="Hogenkamp D."/>
            <person name="Dixit R."/>
            <person name="Oppert B."/>
            <person name="Jiang H."/>
            <person name="Zou Z."/>
            <person name="Marshall J."/>
            <person name="Elpidina E."/>
            <person name="Vinokurov K."/>
            <person name="Oppert C."/>
            <person name="Zou Z."/>
            <person name="Evans J."/>
            <person name="Lu Z."/>
            <person name="Zhao P."/>
            <person name="Sumathipala N."/>
            <person name="Altincicek B."/>
            <person name="Vilcinskas A."/>
            <person name="Williams M."/>
            <person name="Hultmark D."/>
            <person name="Hetru C."/>
            <person name="Jiang H."/>
            <person name="Grimmelikhuijzen C.J."/>
            <person name="Hauser F."/>
            <person name="Cazzamali G."/>
            <person name="Williamson M."/>
            <person name="Park Y."/>
            <person name="Li B."/>
            <person name="Tanaka Y."/>
            <person name="Predel R."/>
            <person name="Neupert S."/>
            <person name="Schachtner J."/>
            <person name="Verleyen P."/>
            <person name="Raible F."/>
            <person name="Bork P."/>
            <person name="Friedrich M."/>
            <person name="Walden K.K."/>
            <person name="Robertson H.M."/>
            <person name="Angeli S."/>
            <person name="Foret S."/>
            <person name="Bucher G."/>
            <person name="Schuetz S."/>
            <person name="Maleszka R."/>
            <person name="Wimmer E.A."/>
            <person name="Beeman R.W."/>
            <person name="Lorenzen M."/>
            <person name="Tomoyasu Y."/>
            <person name="Miller S.C."/>
            <person name="Grossmann D."/>
            <person name="Bucher G."/>
        </authorList>
    </citation>
    <scope>NUCLEOTIDE SEQUENCE [LARGE SCALE GENOMIC DNA]</scope>
    <source>
        <strain evidence="1 2">Georgia GA2</strain>
    </source>
</reference>
<accession>A0A139WLD6</accession>
<reference evidence="1 2" key="2">
    <citation type="journal article" date="2010" name="Nucleic Acids Res.">
        <title>BeetleBase in 2010: revisions to provide comprehensive genomic information for Tribolium castaneum.</title>
        <authorList>
            <person name="Kim H.S."/>
            <person name="Murphy T."/>
            <person name="Xia J."/>
            <person name="Caragea D."/>
            <person name="Park Y."/>
            <person name="Beeman R.W."/>
            <person name="Lorenzen M.D."/>
            <person name="Butcher S."/>
            <person name="Manak J.R."/>
            <person name="Brown S.J."/>
        </authorList>
    </citation>
    <scope>GENOME REANNOTATION</scope>
    <source>
        <strain evidence="1 2">Georgia GA2</strain>
    </source>
</reference>
<dbReference type="Proteomes" id="UP000007266">
    <property type="component" value="Linkage group 3"/>
</dbReference>
<evidence type="ECO:0000313" key="2">
    <source>
        <dbReference type="Proteomes" id="UP000007266"/>
    </source>
</evidence>